<evidence type="ECO:0000313" key="2">
    <source>
        <dbReference type="EMBL" id="AUS06684.1"/>
    </source>
</evidence>
<evidence type="ECO:0000313" key="3">
    <source>
        <dbReference type="Proteomes" id="UP000236592"/>
    </source>
</evidence>
<proteinExistence type="predicted"/>
<reference evidence="3" key="1">
    <citation type="submission" date="2018-01" db="EMBL/GenBank/DDBJ databases">
        <title>Complete genome of Tamlana sp. UJ94.</title>
        <authorList>
            <person name="Jung J."/>
            <person name="Chung D."/>
            <person name="Bae S.S."/>
            <person name="Baek K."/>
        </authorList>
    </citation>
    <scope>NUCLEOTIDE SEQUENCE [LARGE SCALE GENOMIC DNA]</scope>
    <source>
        <strain evidence="3">UJ94</strain>
    </source>
</reference>
<keyword evidence="3" id="KW-1185">Reference proteome</keyword>
<organism evidence="2 3">
    <name type="scientific">Pseudotamlana carrageenivorans</name>
    <dbReference type="NCBI Taxonomy" id="2069432"/>
    <lineage>
        <taxon>Bacteria</taxon>
        <taxon>Pseudomonadati</taxon>
        <taxon>Bacteroidota</taxon>
        <taxon>Flavobacteriia</taxon>
        <taxon>Flavobacteriales</taxon>
        <taxon>Flavobacteriaceae</taxon>
        <taxon>Pseudotamlana</taxon>
    </lineage>
</organism>
<dbReference type="KEGG" id="taj:C1A40_15070"/>
<dbReference type="Gene3D" id="3.40.50.2000">
    <property type="entry name" value="Glycogen Phosphorylase B"/>
    <property type="match status" value="2"/>
</dbReference>
<name>A0A2I7SLG2_9FLAO</name>
<dbReference type="InterPro" id="IPR001296">
    <property type="entry name" value="Glyco_trans_1"/>
</dbReference>
<feature type="domain" description="Glycosyl transferase family 1" evidence="1">
    <location>
        <begin position="29"/>
        <end position="80"/>
    </location>
</feature>
<evidence type="ECO:0000259" key="1">
    <source>
        <dbReference type="Pfam" id="PF00534"/>
    </source>
</evidence>
<dbReference type="EMBL" id="CP025938">
    <property type="protein sequence ID" value="AUS06684.1"/>
    <property type="molecule type" value="Genomic_DNA"/>
</dbReference>
<accession>A0A2I7SLG2</accession>
<dbReference type="Proteomes" id="UP000236592">
    <property type="component" value="Chromosome"/>
</dbReference>
<dbReference type="GO" id="GO:0016757">
    <property type="term" value="F:glycosyltransferase activity"/>
    <property type="evidence" value="ECO:0007669"/>
    <property type="project" value="InterPro"/>
</dbReference>
<dbReference type="SUPFAM" id="SSF53756">
    <property type="entry name" value="UDP-Glycosyltransferase/glycogen phosphorylase"/>
    <property type="match status" value="1"/>
</dbReference>
<protein>
    <recommendedName>
        <fullName evidence="1">Glycosyl transferase family 1 domain-containing protein</fullName>
    </recommendedName>
</protein>
<gene>
    <name evidence="2" type="ORF">C1A40_15070</name>
</gene>
<dbReference type="AlphaFoldDB" id="A0A2I7SLG2"/>
<dbReference type="Pfam" id="PF00534">
    <property type="entry name" value="Glycos_transf_1"/>
    <property type="match status" value="1"/>
</dbReference>
<sequence>MDVYLESSIYALSSRFEGSYRNHGMWSAVAFNCPCGVKELKDGEDGYLVNVNDTTSFAQSLIKLIENPESRKQMGAAARKNILRLSPEVIFPKWKKMFEALVEN</sequence>